<reference evidence="3" key="1">
    <citation type="submission" date="2020-06" db="EMBL/GenBank/DDBJ databases">
        <authorList>
            <person name="Li T."/>
            <person name="Hu X."/>
            <person name="Zhang T."/>
            <person name="Song X."/>
            <person name="Zhang H."/>
            <person name="Dai N."/>
            <person name="Sheng W."/>
            <person name="Hou X."/>
            <person name="Wei L."/>
        </authorList>
    </citation>
    <scope>NUCLEOTIDE SEQUENCE</scope>
    <source>
        <strain evidence="3">G01</strain>
        <tissue evidence="3">Leaf</tissue>
    </source>
</reference>
<proteinExistence type="predicted"/>
<reference evidence="3" key="2">
    <citation type="journal article" date="2024" name="Plant">
        <title>Genomic evolution and insights into agronomic trait innovations of Sesamum species.</title>
        <authorList>
            <person name="Miao H."/>
            <person name="Wang L."/>
            <person name="Qu L."/>
            <person name="Liu H."/>
            <person name="Sun Y."/>
            <person name="Le M."/>
            <person name="Wang Q."/>
            <person name="Wei S."/>
            <person name="Zheng Y."/>
            <person name="Lin W."/>
            <person name="Duan Y."/>
            <person name="Cao H."/>
            <person name="Xiong S."/>
            <person name="Wang X."/>
            <person name="Wei L."/>
            <person name="Li C."/>
            <person name="Ma Q."/>
            <person name="Ju M."/>
            <person name="Zhao R."/>
            <person name="Li G."/>
            <person name="Mu C."/>
            <person name="Tian Q."/>
            <person name="Mei H."/>
            <person name="Zhang T."/>
            <person name="Gao T."/>
            <person name="Zhang H."/>
        </authorList>
    </citation>
    <scope>NUCLEOTIDE SEQUENCE</scope>
    <source>
        <strain evidence="3">G01</strain>
    </source>
</reference>
<accession>A0AAW2NZS5</accession>
<evidence type="ECO:0000256" key="1">
    <source>
        <dbReference type="SAM" id="MobiDB-lite"/>
    </source>
</evidence>
<feature type="region of interest" description="Disordered" evidence="1">
    <location>
        <begin position="10"/>
        <end position="40"/>
    </location>
</feature>
<dbReference type="AlphaFoldDB" id="A0AAW2NZS5"/>
<organism evidence="3">
    <name type="scientific">Sesamum angustifolium</name>
    <dbReference type="NCBI Taxonomy" id="2727405"/>
    <lineage>
        <taxon>Eukaryota</taxon>
        <taxon>Viridiplantae</taxon>
        <taxon>Streptophyta</taxon>
        <taxon>Embryophyta</taxon>
        <taxon>Tracheophyta</taxon>
        <taxon>Spermatophyta</taxon>
        <taxon>Magnoliopsida</taxon>
        <taxon>eudicotyledons</taxon>
        <taxon>Gunneridae</taxon>
        <taxon>Pentapetalae</taxon>
        <taxon>asterids</taxon>
        <taxon>lamiids</taxon>
        <taxon>Lamiales</taxon>
        <taxon>Pedaliaceae</taxon>
        <taxon>Sesamum</taxon>
    </lineage>
</organism>
<dbReference type="PANTHER" id="PTHR31973:SF195">
    <property type="entry name" value="MUDR FAMILY TRANSPOSASE"/>
    <property type="match status" value="1"/>
</dbReference>
<comment type="caution">
    <text evidence="3">The sequence shown here is derived from an EMBL/GenBank/DDBJ whole genome shotgun (WGS) entry which is preliminary data.</text>
</comment>
<feature type="domain" description="MULE transposase" evidence="2">
    <location>
        <begin position="157"/>
        <end position="214"/>
    </location>
</feature>
<sequence length="260" mass="29778">MNAALTAFMMQQFGPGESDEASEPDEAEYPIPPEDGPDRVDINVMVETSAQRGAETSSEPTLPDMNTQPTFYRSIPFFEQTFPEIPADSVNVLNLRYAKFYNKSEGRLDTGMLFKTKEELMEAVKDHSIRHARSEYYVTESSKTKWKVLCKHSTEATMDGNQQVLPLAFAVVDEETYPSWKWFLQQLSRHVIERRRWMCLISDRHGGLIKAVREGPDFVSPHGVHRSLLASWLRISIKKVQPHYGRDKAKCHSVCILRPD</sequence>
<feature type="compositionally biased region" description="Acidic residues" evidence="1">
    <location>
        <begin position="17"/>
        <end position="28"/>
    </location>
</feature>
<name>A0AAW2NZS5_9LAMI</name>
<dbReference type="Pfam" id="PF10551">
    <property type="entry name" value="MULE"/>
    <property type="match status" value="1"/>
</dbReference>
<dbReference type="EMBL" id="JACGWK010000006">
    <property type="protein sequence ID" value="KAL0349352.1"/>
    <property type="molecule type" value="Genomic_DNA"/>
</dbReference>
<dbReference type="InterPro" id="IPR018289">
    <property type="entry name" value="MULE_transposase_dom"/>
</dbReference>
<gene>
    <name evidence="3" type="ORF">Sangu_1163000</name>
</gene>
<evidence type="ECO:0000259" key="2">
    <source>
        <dbReference type="Pfam" id="PF10551"/>
    </source>
</evidence>
<protein>
    <recommendedName>
        <fullName evidence="2">MULE transposase domain-containing protein</fullName>
    </recommendedName>
</protein>
<dbReference type="PANTHER" id="PTHR31973">
    <property type="entry name" value="POLYPROTEIN, PUTATIVE-RELATED"/>
    <property type="match status" value="1"/>
</dbReference>
<evidence type="ECO:0000313" key="3">
    <source>
        <dbReference type="EMBL" id="KAL0349352.1"/>
    </source>
</evidence>